<protein>
    <submittedName>
        <fullName evidence="2">Uncharacterized protein</fullName>
    </submittedName>
</protein>
<name>A0A6J4LPT4_9GAMM</name>
<proteinExistence type="predicted"/>
<evidence type="ECO:0000256" key="1">
    <source>
        <dbReference type="SAM" id="MobiDB-lite"/>
    </source>
</evidence>
<gene>
    <name evidence="2" type="ORF">AVDCRST_MAG71-2184</name>
</gene>
<reference evidence="2" key="1">
    <citation type="submission" date="2020-02" db="EMBL/GenBank/DDBJ databases">
        <authorList>
            <person name="Meier V. D."/>
        </authorList>
    </citation>
    <scope>NUCLEOTIDE SEQUENCE</scope>
    <source>
        <strain evidence="2">AVDCRST_MAG71</strain>
    </source>
</reference>
<feature type="region of interest" description="Disordered" evidence="1">
    <location>
        <begin position="1"/>
        <end position="45"/>
    </location>
</feature>
<evidence type="ECO:0000313" key="2">
    <source>
        <dbReference type="EMBL" id="CAA9339012.1"/>
    </source>
</evidence>
<feature type="compositionally biased region" description="Basic residues" evidence="1">
    <location>
        <begin position="216"/>
        <end position="235"/>
    </location>
</feature>
<dbReference type="EMBL" id="CADCUA010000498">
    <property type="protein sequence ID" value="CAA9339012.1"/>
    <property type="molecule type" value="Genomic_DNA"/>
</dbReference>
<feature type="non-terminal residue" evidence="2">
    <location>
        <position position="1"/>
    </location>
</feature>
<feature type="non-terminal residue" evidence="2">
    <location>
        <position position="259"/>
    </location>
</feature>
<sequence length="259" mass="26551">VLDSRSAAQVGSRTPSRPGAAVVRRARAQRADRRTPGQAEGMVAGSSCSRAAGGARMVAHGTCNCADQRRRPARCRSGRRGDAGSGSADRCTRLAATRSASAAAGGNGLAPGRNPATGHSACASAVHGRSATASIRGACCRACGFDRVCASSHPAYGAGSGRGRREPAADAGRSAGTARKFAGCIAAACRPVDRRARNAAAFAHEHAPVGAGRCGPFRHPRRLPHGRRRPRRRSGDRRDHAGWRGPGMAGPTRQSAGPL</sequence>
<feature type="region of interest" description="Disordered" evidence="1">
    <location>
        <begin position="209"/>
        <end position="259"/>
    </location>
</feature>
<organism evidence="2">
    <name type="scientific">uncultured Lysobacter sp</name>
    <dbReference type="NCBI Taxonomy" id="271060"/>
    <lineage>
        <taxon>Bacteria</taxon>
        <taxon>Pseudomonadati</taxon>
        <taxon>Pseudomonadota</taxon>
        <taxon>Gammaproteobacteria</taxon>
        <taxon>Lysobacterales</taxon>
        <taxon>Lysobacteraceae</taxon>
        <taxon>Lysobacter</taxon>
        <taxon>environmental samples</taxon>
    </lineage>
</organism>
<dbReference type="AlphaFoldDB" id="A0A6J4LPT4"/>
<accession>A0A6J4LPT4</accession>
<feature type="compositionally biased region" description="Polar residues" evidence="1">
    <location>
        <begin position="1"/>
        <end position="15"/>
    </location>
</feature>